<sequence>MLKQACKYYVLQCLLYILSWIIHYSRELLKGILNHSDETFSQAVLSSLIDILLQLKHSPTLRLE</sequence>
<gene>
    <name evidence="1" type="ordered locus">G5S_0588</name>
</gene>
<keyword evidence="2" id="KW-1185">Reference proteome</keyword>
<dbReference type="AlphaFoldDB" id="A0AA34RD64"/>
<reference evidence="1 2" key="1">
    <citation type="journal article" date="2011" name="J. Bacteriol.">
        <title>Genome sequence of the obligate intracellular animal pathogen Chlamydia pecorum E58.</title>
        <authorList>
            <person name="Mojica S."/>
            <person name="Huot Creasy H."/>
            <person name="Daugherty S."/>
            <person name="Read T.D."/>
            <person name="Kim T."/>
            <person name="Kaltenboeck B."/>
            <person name="Bavoil P."/>
            <person name="Myers G.S."/>
        </authorList>
    </citation>
    <scope>NUCLEOTIDE SEQUENCE [LARGE SCALE GENOMIC DNA]</scope>
    <source>
        <strain evidence="1 2">E58</strain>
    </source>
</reference>
<dbReference type="Proteomes" id="UP000008305">
    <property type="component" value="Chromosome"/>
</dbReference>
<name>A0AA34RD64_CHLPE</name>
<evidence type="ECO:0000313" key="2">
    <source>
        <dbReference type="Proteomes" id="UP000008305"/>
    </source>
</evidence>
<organism evidence="1 2">
    <name type="scientific">Chlamydia pecorum (strain ATCC VR-628 / DSM 29919 / E58)</name>
    <name type="common">Chlamydophila pecorum</name>
    <dbReference type="NCBI Taxonomy" id="331635"/>
    <lineage>
        <taxon>Bacteria</taxon>
        <taxon>Pseudomonadati</taxon>
        <taxon>Chlamydiota</taxon>
        <taxon>Chlamydiia</taxon>
        <taxon>Chlamydiales</taxon>
        <taxon>Chlamydiaceae</taxon>
        <taxon>Chlamydia/Chlamydophila group</taxon>
        <taxon>Chlamydia</taxon>
    </lineage>
</organism>
<proteinExistence type="predicted"/>
<dbReference type="EMBL" id="CP002608">
    <property type="protein sequence ID" value="AEB41559.1"/>
    <property type="molecule type" value="Genomic_DNA"/>
</dbReference>
<protein>
    <submittedName>
        <fullName evidence="1">Uncharacterized protein</fullName>
    </submittedName>
</protein>
<evidence type="ECO:0000313" key="1">
    <source>
        <dbReference type="EMBL" id="AEB41559.1"/>
    </source>
</evidence>
<dbReference type="KEGG" id="cpm:G5S_0588"/>
<dbReference type="RefSeq" id="WP_013712637.1">
    <property type="nucleotide sequence ID" value="NC_015408.1"/>
</dbReference>
<accession>A0AA34RD64</accession>